<gene>
    <name evidence="2" type="ORF">PXEA_LOCUS29016</name>
</gene>
<protein>
    <submittedName>
        <fullName evidence="2">Uncharacterized protein</fullName>
    </submittedName>
</protein>
<feature type="compositionally biased region" description="Acidic residues" evidence="1">
    <location>
        <begin position="234"/>
        <end position="253"/>
    </location>
</feature>
<name>A0A448XFZ3_9PLAT</name>
<feature type="compositionally biased region" description="Polar residues" evidence="1">
    <location>
        <begin position="180"/>
        <end position="192"/>
    </location>
</feature>
<evidence type="ECO:0000313" key="2">
    <source>
        <dbReference type="EMBL" id="VEL35576.1"/>
    </source>
</evidence>
<sequence>MLAQQTHVHQPTLCHQPNQQTVYPAISATGAGAYSPAFSGQLSASSAYHLLQAGHHQAHFYFLPSTTDYSGLPSNFTHPVFLPSLPLPPLPSSISPATQVVSPATQPPTSLMALRRSTTERSLTAYTKTQSEENSTASLCGYSEMGVNEEEGSDEAVHSDRGDFDRDGPEKEKIKAVYPASTQLQAETNNANRESDNGEDGQQSEYFEDVTNLKRVIVSDLTNENVYMNDGYLSEDNEEAQTEEETEVETNEEENGKKEDNQEESRDKDEQEGVKHGETKYKSGNNEVGGLMVRDQDGLDLVEEEECKEIEEMGGIEEEMFVVTYVETAPSYGPSLEIICHTASVDFARTALFNSQNSLLH</sequence>
<evidence type="ECO:0000256" key="1">
    <source>
        <dbReference type="SAM" id="MobiDB-lite"/>
    </source>
</evidence>
<dbReference type="EMBL" id="CAAALY010250141">
    <property type="protein sequence ID" value="VEL35576.1"/>
    <property type="molecule type" value="Genomic_DNA"/>
</dbReference>
<dbReference type="Proteomes" id="UP000784294">
    <property type="component" value="Unassembled WGS sequence"/>
</dbReference>
<comment type="caution">
    <text evidence="2">The sequence shown here is derived from an EMBL/GenBank/DDBJ whole genome shotgun (WGS) entry which is preliminary data.</text>
</comment>
<reference evidence="2" key="1">
    <citation type="submission" date="2018-11" db="EMBL/GenBank/DDBJ databases">
        <authorList>
            <consortium name="Pathogen Informatics"/>
        </authorList>
    </citation>
    <scope>NUCLEOTIDE SEQUENCE</scope>
</reference>
<feature type="region of interest" description="Disordered" evidence="1">
    <location>
        <begin position="148"/>
        <end position="207"/>
    </location>
</feature>
<proteinExistence type="predicted"/>
<organism evidence="2 3">
    <name type="scientific">Protopolystoma xenopodis</name>
    <dbReference type="NCBI Taxonomy" id="117903"/>
    <lineage>
        <taxon>Eukaryota</taxon>
        <taxon>Metazoa</taxon>
        <taxon>Spiralia</taxon>
        <taxon>Lophotrochozoa</taxon>
        <taxon>Platyhelminthes</taxon>
        <taxon>Monogenea</taxon>
        <taxon>Polyopisthocotylea</taxon>
        <taxon>Polystomatidea</taxon>
        <taxon>Polystomatidae</taxon>
        <taxon>Protopolystoma</taxon>
    </lineage>
</organism>
<feature type="compositionally biased region" description="Basic and acidic residues" evidence="1">
    <location>
        <begin position="254"/>
        <end position="281"/>
    </location>
</feature>
<evidence type="ECO:0000313" key="3">
    <source>
        <dbReference type="Proteomes" id="UP000784294"/>
    </source>
</evidence>
<feature type="region of interest" description="Disordered" evidence="1">
    <location>
        <begin position="234"/>
        <end position="291"/>
    </location>
</feature>
<dbReference type="AlphaFoldDB" id="A0A448XFZ3"/>
<accession>A0A448XFZ3</accession>
<feature type="compositionally biased region" description="Basic and acidic residues" evidence="1">
    <location>
        <begin position="155"/>
        <end position="175"/>
    </location>
</feature>
<keyword evidence="3" id="KW-1185">Reference proteome</keyword>